<dbReference type="AlphaFoldDB" id="A0AAU9TKY9"/>
<gene>
    <name evidence="1" type="ORF">EEDITHA_LOCUS3067</name>
</gene>
<dbReference type="InterPro" id="IPR027417">
    <property type="entry name" value="P-loop_NTPase"/>
</dbReference>
<name>A0AAU9TKY9_EUPED</name>
<comment type="caution">
    <text evidence="1">The sequence shown here is derived from an EMBL/GenBank/DDBJ whole genome shotgun (WGS) entry which is preliminary data.</text>
</comment>
<evidence type="ECO:0000313" key="2">
    <source>
        <dbReference type="Proteomes" id="UP001153954"/>
    </source>
</evidence>
<proteinExistence type="predicted"/>
<accession>A0AAU9TKY9</accession>
<dbReference type="Gene3D" id="3.40.50.300">
    <property type="entry name" value="P-loop containing nucleotide triphosphate hydrolases"/>
    <property type="match status" value="1"/>
</dbReference>
<reference evidence="1" key="1">
    <citation type="submission" date="2022-03" db="EMBL/GenBank/DDBJ databases">
        <authorList>
            <person name="Tunstrom K."/>
        </authorList>
    </citation>
    <scope>NUCLEOTIDE SEQUENCE</scope>
</reference>
<keyword evidence="2" id="KW-1185">Reference proteome</keyword>
<organism evidence="1 2">
    <name type="scientific">Euphydryas editha</name>
    <name type="common">Edith's checkerspot</name>
    <dbReference type="NCBI Taxonomy" id="104508"/>
    <lineage>
        <taxon>Eukaryota</taxon>
        <taxon>Metazoa</taxon>
        <taxon>Ecdysozoa</taxon>
        <taxon>Arthropoda</taxon>
        <taxon>Hexapoda</taxon>
        <taxon>Insecta</taxon>
        <taxon>Pterygota</taxon>
        <taxon>Neoptera</taxon>
        <taxon>Endopterygota</taxon>
        <taxon>Lepidoptera</taxon>
        <taxon>Glossata</taxon>
        <taxon>Ditrysia</taxon>
        <taxon>Papilionoidea</taxon>
        <taxon>Nymphalidae</taxon>
        <taxon>Nymphalinae</taxon>
        <taxon>Euphydryas</taxon>
    </lineage>
</organism>
<dbReference type="EMBL" id="CAKOGL010000005">
    <property type="protein sequence ID" value="CAH2086733.1"/>
    <property type="molecule type" value="Genomic_DNA"/>
</dbReference>
<protein>
    <submittedName>
        <fullName evidence="1">Uncharacterized protein</fullName>
    </submittedName>
</protein>
<dbReference type="Proteomes" id="UP001153954">
    <property type="component" value="Unassembled WGS sequence"/>
</dbReference>
<sequence length="95" mass="10963">MDVAYAICEVYKNVYWSNLIVRYLRRNRCTGKRKILYLVYRQEQNLLLDHGYGTGVVSCVMTIPEAQGQTYGKIIIVRSKALDPSTQQRASYGRP</sequence>
<evidence type="ECO:0000313" key="1">
    <source>
        <dbReference type="EMBL" id="CAH2086733.1"/>
    </source>
</evidence>